<feature type="region of interest" description="Disordered" evidence="1">
    <location>
        <begin position="419"/>
        <end position="447"/>
    </location>
</feature>
<evidence type="ECO:0000313" key="2">
    <source>
        <dbReference type="EMBL" id="KAJ7695593.1"/>
    </source>
</evidence>
<proteinExistence type="predicted"/>
<gene>
    <name evidence="2" type="ORF">B0H16DRAFT_1750631</name>
</gene>
<comment type="caution">
    <text evidence="2">The sequence shown here is derived from an EMBL/GenBank/DDBJ whole genome shotgun (WGS) entry which is preliminary data.</text>
</comment>
<reference evidence="2" key="1">
    <citation type="submission" date="2023-03" db="EMBL/GenBank/DDBJ databases">
        <title>Massive genome expansion in bonnet fungi (Mycena s.s.) driven by repeated elements and novel gene families across ecological guilds.</title>
        <authorList>
            <consortium name="Lawrence Berkeley National Laboratory"/>
            <person name="Harder C.B."/>
            <person name="Miyauchi S."/>
            <person name="Viragh M."/>
            <person name="Kuo A."/>
            <person name="Thoen E."/>
            <person name="Andreopoulos B."/>
            <person name="Lu D."/>
            <person name="Skrede I."/>
            <person name="Drula E."/>
            <person name="Henrissat B."/>
            <person name="Morin E."/>
            <person name="Kohler A."/>
            <person name="Barry K."/>
            <person name="LaButti K."/>
            <person name="Morin E."/>
            <person name="Salamov A."/>
            <person name="Lipzen A."/>
            <person name="Mereny Z."/>
            <person name="Hegedus B."/>
            <person name="Baldrian P."/>
            <person name="Stursova M."/>
            <person name="Weitz H."/>
            <person name="Taylor A."/>
            <person name="Grigoriev I.V."/>
            <person name="Nagy L.G."/>
            <person name="Martin F."/>
            <person name="Kauserud H."/>
        </authorList>
    </citation>
    <scope>NUCLEOTIDE SEQUENCE</scope>
    <source>
        <strain evidence="2">CBHHK182m</strain>
    </source>
</reference>
<accession>A0AAD7DNK2</accession>
<dbReference type="AlphaFoldDB" id="A0AAD7DNK2"/>
<evidence type="ECO:0000256" key="1">
    <source>
        <dbReference type="SAM" id="MobiDB-lite"/>
    </source>
</evidence>
<sequence length="447" mass="51814">MKENVTEGQVHCDAFEVFNSALEEKVPELVGKWKEWVHEWESRQHTDGTESPFEMKEKVTTMKEIRLKLAKEELVRSGEGIEVEREDTPITFILMGLEIEESQRHLAIDVKAITNPTELQELDFLKRRTAIAKRIRTFRTLQRGYMPNAEAIHLFLPSDIADAGKRQKACAAGLPEVESSLREGEAHDTLEGLRQGLRFRTMTNCFRLRNATGQRALTWGQGILRQNNVRIHKCKLRYRYARNALSRLRGNGEWEKELRVLQDNDVRALNERALTDKEMAQRATVHDLRDVEEGGVQQYGVVVQGELRRTLSWIWYVAKLGGEPSEVELVEALQVEWCKAYARMCRWHENVVVVEEEMRCTIQYGYWEAGEWLKRAVARVGAVDLVLQEGIQEAWAPWRERGRMYLAWETAASELVMPAEEVRLEGDEKDDEEDQEGGPEYEEEEEE</sequence>
<dbReference type="Proteomes" id="UP001215598">
    <property type="component" value="Unassembled WGS sequence"/>
</dbReference>
<dbReference type="EMBL" id="JARKIB010000650">
    <property type="protein sequence ID" value="KAJ7695593.1"/>
    <property type="molecule type" value="Genomic_DNA"/>
</dbReference>
<protein>
    <submittedName>
        <fullName evidence="2">Uncharacterized protein</fullName>
    </submittedName>
</protein>
<feature type="compositionally biased region" description="Acidic residues" evidence="1">
    <location>
        <begin position="427"/>
        <end position="447"/>
    </location>
</feature>
<name>A0AAD7DNK2_9AGAR</name>
<evidence type="ECO:0000313" key="3">
    <source>
        <dbReference type="Proteomes" id="UP001215598"/>
    </source>
</evidence>
<organism evidence="2 3">
    <name type="scientific">Mycena metata</name>
    <dbReference type="NCBI Taxonomy" id="1033252"/>
    <lineage>
        <taxon>Eukaryota</taxon>
        <taxon>Fungi</taxon>
        <taxon>Dikarya</taxon>
        <taxon>Basidiomycota</taxon>
        <taxon>Agaricomycotina</taxon>
        <taxon>Agaricomycetes</taxon>
        <taxon>Agaricomycetidae</taxon>
        <taxon>Agaricales</taxon>
        <taxon>Marasmiineae</taxon>
        <taxon>Mycenaceae</taxon>
        <taxon>Mycena</taxon>
    </lineage>
</organism>
<keyword evidence="3" id="KW-1185">Reference proteome</keyword>